<evidence type="ECO:0000313" key="2">
    <source>
        <dbReference type="Proteomes" id="UP000176634"/>
    </source>
</evidence>
<protein>
    <submittedName>
        <fullName evidence="1">Uncharacterized protein</fullName>
    </submittedName>
</protein>
<dbReference type="EMBL" id="MFRA01000005">
    <property type="protein sequence ID" value="OGH92717.1"/>
    <property type="molecule type" value="Genomic_DNA"/>
</dbReference>
<evidence type="ECO:0000313" key="1">
    <source>
        <dbReference type="EMBL" id="OGH92717.1"/>
    </source>
</evidence>
<gene>
    <name evidence="1" type="ORF">A2563_03540</name>
</gene>
<name>A0A1F6P967_9BACT</name>
<sequence length="84" mass="9581">MRIRVRGEVYNGRTAVELVSHMRSDFNAFARKPASSNAAYMDRRIQWFKAHSNVEVVRDGTTEEDQCLSFIRSMVNGGLAEEIT</sequence>
<proteinExistence type="predicted"/>
<reference evidence="1 2" key="1">
    <citation type="journal article" date="2016" name="Nat. Commun.">
        <title>Thousands of microbial genomes shed light on interconnected biogeochemical processes in an aquifer system.</title>
        <authorList>
            <person name="Anantharaman K."/>
            <person name="Brown C.T."/>
            <person name="Hug L.A."/>
            <person name="Sharon I."/>
            <person name="Castelle C.J."/>
            <person name="Probst A.J."/>
            <person name="Thomas B.C."/>
            <person name="Singh A."/>
            <person name="Wilkins M.J."/>
            <person name="Karaoz U."/>
            <person name="Brodie E.L."/>
            <person name="Williams K.H."/>
            <person name="Hubbard S.S."/>
            <person name="Banfield J.F."/>
        </authorList>
    </citation>
    <scope>NUCLEOTIDE SEQUENCE [LARGE SCALE GENOMIC DNA]</scope>
</reference>
<dbReference type="Proteomes" id="UP000176634">
    <property type="component" value="Unassembled WGS sequence"/>
</dbReference>
<organism evidence="1 2">
    <name type="scientific">Candidatus Magasanikbacteria bacterium RIFOXYD1_FULL_40_23</name>
    <dbReference type="NCBI Taxonomy" id="1798705"/>
    <lineage>
        <taxon>Bacteria</taxon>
        <taxon>Candidatus Magasanikiibacteriota</taxon>
    </lineage>
</organism>
<comment type="caution">
    <text evidence="1">The sequence shown here is derived from an EMBL/GenBank/DDBJ whole genome shotgun (WGS) entry which is preliminary data.</text>
</comment>
<dbReference type="AlphaFoldDB" id="A0A1F6P967"/>
<accession>A0A1F6P967</accession>